<dbReference type="InterPro" id="IPR050204">
    <property type="entry name" value="AraC_XylS_family_regulators"/>
</dbReference>
<keyword evidence="2" id="KW-0238">DNA-binding</keyword>
<protein>
    <submittedName>
        <fullName evidence="6">AraC family transcriptional regulator</fullName>
    </submittedName>
</protein>
<dbReference type="PANTHER" id="PTHR46796:SF2">
    <property type="entry name" value="TRANSCRIPTIONAL REGULATORY PROTEIN"/>
    <property type="match status" value="1"/>
</dbReference>
<organism evidence="6 7">
    <name type="scientific">Candidatus Caccousia avicola</name>
    <dbReference type="NCBI Taxonomy" id="2840721"/>
    <lineage>
        <taxon>Bacteria</taxon>
        <taxon>Bacillati</taxon>
        <taxon>Bacillota</taxon>
        <taxon>Clostridia</taxon>
        <taxon>Eubacteriales</taxon>
        <taxon>Oscillospiraceae</taxon>
        <taxon>Oscillospiraceae incertae sedis</taxon>
        <taxon>Candidatus Caccousia</taxon>
    </lineage>
</organism>
<evidence type="ECO:0000313" key="6">
    <source>
        <dbReference type="EMBL" id="HIR48270.1"/>
    </source>
</evidence>
<dbReference type="Proteomes" id="UP000824242">
    <property type="component" value="Unassembled WGS sequence"/>
</dbReference>
<evidence type="ECO:0000256" key="3">
    <source>
        <dbReference type="ARBA" id="ARBA00023159"/>
    </source>
</evidence>
<evidence type="ECO:0000256" key="2">
    <source>
        <dbReference type="ARBA" id="ARBA00023125"/>
    </source>
</evidence>
<dbReference type="InterPro" id="IPR003313">
    <property type="entry name" value="AraC-bd"/>
</dbReference>
<name>A0A9D1DFD9_9FIRM</name>
<dbReference type="PROSITE" id="PS00041">
    <property type="entry name" value="HTH_ARAC_FAMILY_1"/>
    <property type="match status" value="1"/>
</dbReference>
<dbReference type="PROSITE" id="PS51257">
    <property type="entry name" value="PROKAR_LIPOPROTEIN"/>
    <property type="match status" value="1"/>
</dbReference>
<dbReference type="GO" id="GO:0043565">
    <property type="term" value="F:sequence-specific DNA binding"/>
    <property type="evidence" value="ECO:0007669"/>
    <property type="project" value="InterPro"/>
</dbReference>
<dbReference type="GO" id="GO:0003700">
    <property type="term" value="F:DNA-binding transcription factor activity"/>
    <property type="evidence" value="ECO:0007669"/>
    <property type="project" value="InterPro"/>
</dbReference>
<dbReference type="SUPFAM" id="SSF51215">
    <property type="entry name" value="Regulatory protein AraC"/>
    <property type="match status" value="1"/>
</dbReference>
<reference evidence="6" key="1">
    <citation type="submission" date="2020-10" db="EMBL/GenBank/DDBJ databases">
        <authorList>
            <person name="Gilroy R."/>
        </authorList>
    </citation>
    <scope>NUCLEOTIDE SEQUENCE</scope>
    <source>
        <strain evidence="6">ChiSxjej1B13-7958</strain>
    </source>
</reference>
<dbReference type="CDD" id="cd06986">
    <property type="entry name" value="cupin_MmsR-like_N"/>
    <property type="match status" value="1"/>
</dbReference>
<dbReference type="InterPro" id="IPR009057">
    <property type="entry name" value="Homeodomain-like_sf"/>
</dbReference>
<reference evidence="6" key="2">
    <citation type="journal article" date="2021" name="PeerJ">
        <title>Extensive microbial diversity within the chicken gut microbiome revealed by metagenomics and culture.</title>
        <authorList>
            <person name="Gilroy R."/>
            <person name="Ravi A."/>
            <person name="Getino M."/>
            <person name="Pursley I."/>
            <person name="Horton D.L."/>
            <person name="Alikhan N.F."/>
            <person name="Baker D."/>
            <person name="Gharbi K."/>
            <person name="Hall N."/>
            <person name="Watson M."/>
            <person name="Adriaenssens E.M."/>
            <person name="Foster-Nyarko E."/>
            <person name="Jarju S."/>
            <person name="Secka A."/>
            <person name="Antonio M."/>
            <person name="Oren A."/>
            <person name="Chaudhuri R.R."/>
            <person name="La Ragione R."/>
            <person name="Hildebrand F."/>
            <person name="Pallen M.J."/>
        </authorList>
    </citation>
    <scope>NUCLEOTIDE SEQUENCE</scope>
    <source>
        <strain evidence="6">ChiSxjej1B13-7958</strain>
    </source>
</reference>
<dbReference type="EMBL" id="DVGZ01000125">
    <property type="protein sequence ID" value="HIR48270.1"/>
    <property type="molecule type" value="Genomic_DNA"/>
</dbReference>
<dbReference type="Pfam" id="PF02311">
    <property type="entry name" value="AraC_binding"/>
    <property type="match status" value="1"/>
</dbReference>
<evidence type="ECO:0000256" key="4">
    <source>
        <dbReference type="ARBA" id="ARBA00023163"/>
    </source>
</evidence>
<evidence type="ECO:0000256" key="1">
    <source>
        <dbReference type="ARBA" id="ARBA00023015"/>
    </source>
</evidence>
<dbReference type="InterPro" id="IPR018060">
    <property type="entry name" value="HTH_AraC"/>
</dbReference>
<keyword evidence="1" id="KW-0805">Transcription regulation</keyword>
<dbReference type="PROSITE" id="PS01124">
    <property type="entry name" value="HTH_ARAC_FAMILY_2"/>
    <property type="match status" value="1"/>
</dbReference>
<gene>
    <name evidence="6" type="ORF">IAB89_11570</name>
</gene>
<dbReference type="SMART" id="SM00342">
    <property type="entry name" value="HTH_ARAC"/>
    <property type="match status" value="1"/>
</dbReference>
<sequence length="286" mass="31615">MTNDEFRHSFTQAFHSSLGLAVYSCGIQKCSAGHAWGPAVRDHYLIHCVTSGKGVFSFGGKDYYLSGGDGFLLTPGVVASYAADSESPWQYCWIGFNGTDAKRLVEQTGLSYENPVFHFSGTALPDRLEQICHLSCATHSNEARVEAGLLLFLADLMDAFGTSSAAHHASGYEYVQKAARFIEYNYSRSIDVEDIAASVGISRSHLYRLFMENISVPPNEYLMRCRMNKAAALLEEGRLSVGEVASSTGFSDQLYFSRVFKKYMGVPPSQYALRSAREPQKQQEKA</sequence>
<evidence type="ECO:0000259" key="5">
    <source>
        <dbReference type="PROSITE" id="PS01124"/>
    </source>
</evidence>
<dbReference type="Gene3D" id="2.60.120.280">
    <property type="entry name" value="Regulatory protein AraC"/>
    <property type="match status" value="1"/>
</dbReference>
<dbReference type="Pfam" id="PF12833">
    <property type="entry name" value="HTH_18"/>
    <property type="match status" value="1"/>
</dbReference>
<dbReference type="PRINTS" id="PR00032">
    <property type="entry name" value="HTHARAC"/>
</dbReference>
<dbReference type="SUPFAM" id="SSF46689">
    <property type="entry name" value="Homeodomain-like"/>
    <property type="match status" value="2"/>
</dbReference>
<proteinExistence type="predicted"/>
<keyword evidence="4" id="KW-0804">Transcription</keyword>
<dbReference type="InterPro" id="IPR018062">
    <property type="entry name" value="HTH_AraC-typ_CS"/>
</dbReference>
<keyword evidence="3" id="KW-0010">Activator</keyword>
<evidence type="ECO:0000313" key="7">
    <source>
        <dbReference type="Proteomes" id="UP000824242"/>
    </source>
</evidence>
<dbReference type="AlphaFoldDB" id="A0A9D1DFD9"/>
<dbReference type="InterPro" id="IPR037923">
    <property type="entry name" value="HTH-like"/>
</dbReference>
<comment type="caution">
    <text evidence="6">The sequence shown here is derived from an EMBL/GenBank/DDBJ whole genome shotgun (WGS) entry which is preliminary data.</text>
</comment>
<dbReference type="Gene3D" id="1.10.10.60">
    <property type="entry name" value="Homeodomain-like"/>
    <property type="match status" value="2"/>
</dbReference>
<dbReference type="InterPro" id="IPR020449">
    <property type="entry name" value="Tscrpt_reg_AraC-type_HTH"/>
</dbReference>
<dbReference type="PANTHER" id="PTHR46796">
    <property type="entry name" value="HTH-TYPE TRANSCRIPTIONAL ACTIVATOR RHAS-RELATED"/>
    <property type="match status" value="1"/>
</dbReference>
<feature type="domain" description="HTH araC/xylS-type" evidence="5">
    <location>
        <begin position="176"/>
        <end position="274"/>
    </location>
</feature>
<accession>A0A9D1DFD9</accession>